<proteinExistence type="predicted"/>
<dbReference type="Pfam" id="PF14244">
    <property type="entry name" value="Retrotran_gag_3"/>
    <property type="match status" value="1"/>
</dbReference>
<evidence type="ECO:0008006" key="5">
    <source>
        <dbReference type="Google" id="ProtNLM"/>
    </source>
</evidence>
<accession>A0A2I0J5I1</accession>
<dbReference type="Pfam" id="PF03732">
    <property type="entry name" value="Retrotrans_gag"/>
    <property type="match status" value="1"/>
</dbReference>
<dbReference type="AlphaFoldDB" id="A0A2I0J5I1"/>
<feature type="domain" description="Retrotransposon gag" evidence="1">
    <location>
        <begin position="135"/>
        <end position="186"/>
    </location>
</feature>
<dbReference type="Proteomes" id="UP000233551">
    <property type="component" value="Unassembled WGS sequence"/>
</dbReference>
<organism evidence="3 4">
    <name type="scientific">Punica granatum</name>
    <name type="common">Pomegranate</name>
    <dbReference type="NCBI Taxonomy" id="22663"/>
    <lineage>
        <taxon>Eukaryota</taxon>
        <taxon>Viridiplantae</taxon>
        <taxon>Streptophyta</taxon>
        <taxon>Embryophyta</taxon>
        <taxon>Tracheophyta</taxon>
        <taxon>Spermatophyta</taxon>
        <taxon>Magnoliopsida</taxon>
        <taxon>eudicotyledons</taxon>
        <taxon>Gunneridae</taxon>
        <taxon>Pentapetalae</taxon>
        <taxon>rosids</taxon>
        <taxon>malvids</taxon>
        <taxon>Myrtales</taxon>
        <taxon>Lythraceae</taxon>
        <taxon>Punica</taxon>
    </lineage>
</organism>
<dbReference type="InterPro" id="IPR029472">
    <property type="entry name" value="Copia-like_N"/>
</dbReference>
<name>A0A2I0J5I1_PUNGR</name>
<comment type="caution">
    <text evidence="3">The sequence shown here is derived from an EMBL/GenBank/DDBJ whole genome shotgun (WGS) entry which is preliminary data.</text>
</comment>
<evidence type="ECO:0000259" key="2">
    <source>
        <dbReference type="Pfam" id="PF14244"/>
    </source>
</evidence>
<protein>
    <recommendedName>
        <fullName evidence="5">Retrotransposon Copia-like N-terminal domain-containing protein</fullName>
    </recommendedName>
</protein>
<dbReference type="PANTHER" id="PTHR37610:SF97">
    <property type="entry name" value="RETROTRANSPOSON GAG DOMAIN-CONTAINING PROTEIN"/>
    <property type="match status" value="1"/>
</dbReference>
<evidence type="ECO:0000313" key="4">
    <source>
        <dbReference type="Proteomes" id="UP000233551"/>
    </source>
</evidence>
<feature type="domain" description="Retrotransposon Copia-like N-terminal" evidence="2">
    <location>
        <begin position="50"/>
        <end position="95"/>
    </location>
</feature>
<reference evidence="3 4" key="1">
    <citation type="submission" date="2017-11" db="EMBL/GenBank/DDBJ databases">
        <title>De-novo sequencing of pomegranate (Punica granatum L.) genome.</title>
        <authorList>
            <person name="Akparov Z."/>
            <person name="Amiraslanov A."/>
            <person name="Hajiyeva S."/>
            <person name="Abbasov M."/>
            <person name="Kaur K."/>
            <person name="Hamwieh A."/>
            <person name="Solovyev V."/>
            <person name="Salamov A."/>
            <person name="Braich B."/>
            <person name="Kosarev P."/>
            <person name="Mahmoud A."/>
            <person name="Hajiyev E."/>
            <person name="Babayeva S."/>
            <person name="Izzatullayeva V."/>
            <person name="Mammadov A."/>
            <person name="Mammadov A."/>
            <person name="Sharifova S."/>
            <person name="Ojaghi J."/>
            <person name="Eynullazada K."/>
            <person name="Bayramov B."/>
            <person name="Abdulazimova A."/>
            <person name="Shahmuradov I."/>
        </authorList>
    </citation>
    <scope>NUCLEOTIDE SEQUENCE [LARGE SCALE GENOMIC DNA]</scope>
    <source>
        <strain evidence="4">cv. AG2017</strain>
        <tissue evidence="3">Leaf</tissue>
    </source>
</reference>
<keyword evidence="4" id="KW-1185">Reference proteome</keyword>
<evidence type="ECO:0000313" key="3">
    <source>
        <dbReference type="EMBL" id="PKI51170.1"/>
    </source>
</evidence>
<evidence type="ECO:0000259" key="1">
    <source>
        <dbReference type="Pfam" id="PF03732"/>
    </source>
</evidence>
<dbReference type="PANTHER" id="PTHR37610">
    <property type="entry name" value="CCHC-TYPE DOMAIN-CONTAINING PROTEIN"/>
    <property type="match status" value="1"/>
</dbReference>
<dbReference type="EMBL" id="PGOL01002041">
    <property type="protein sequence ID" value="PKI51170.1"/>
    <property type="molecule type" value="Genomic_DNA"/>
</dbReference>
<dbReference type="InterPro" id="IPR005162">
    <property type="entry name" value="Retrotrans_gag_dom"/>
</dbReference>
<sequence length="339" mass="38052">MVTSLVEGRVVLMRIGNEERVGSKIGGVGRIGTSGKGVEYESLSVYAVNPSDYTGVSLINYKLTGSNYLTWSRAMLTALTTKNKVGMIDGTVPRPSEDDPNRARWDVCNALVISWIFNTLDNELQSSIACATVAQALWEDLQERYSQGNETRIYQLKAEIGNMKQEGMSVMKYYSRLKTLWDKLDNYLEILTCTCAAAKLYTTQREREKTHQFPMGLGFEFGTVRSDILSHESAHPLNKVYEMILHEERQNIVALSHENAAPDGAMLLSKLSGFMTAPSGRRLEWMSSKEVCTIYGVWLFGSRLIESSVTRQVICGTYDSDIHHDGLSSMVLVWNQMQL</sequence>
<gene>
    <name evidence="3" type="ORF">CRG98_028457</name>
</gene>